<dbReference type="EMBL" id="JAUYVT010000014">
    <property type="protein sequence ID" value="MDP2565759.1"/>
    <property type="molecule type" value="Genomic_DNA"/>
</dbReference>
<protein>
    <recommendedName>
        <fullName evidence="3">Helix-turn-helix domain-containing protein</fullName>
    </recommendedName>
</protein>
<evidence type="ECO:0000313" key="2">
    <source>
        <dbReference type="Proteomes" id="UP001177212"/>
    </source>
</evidence>
<comment type="caution">
    <text evidence="1">The sequence shown here is derived from an EMBL/GenBank/DDBJ whole genome shotgun (WGS) entry which is preliminary data.</text>
</comment>
<sequence length="72" mass="8283">MSNCILGEWAKRWSLSPSEAAKVLCVQKSRISEWVRQGDEQRLPPYISAHIETFELLSEAQAKKLIQKRIAK</sequence>
<accession>A0ABT9FG51</accession>
<reference evidence="1" key="1">
    <citation type="submission" date="2023-07" db="EMBL/GenBank/DDBJ databases">
        <title>Genome content predicts the carbon catabolic preferences of heterotrophic bacteria.</title>
        <authorList>
            <person name="Gralka M."/>
        </authorList>
    </citation>
    <scope>NUCLEOTIDE SEQUENCE</scope>
    <source>
        <strain evidence="1">4G09</strain>
    </source>
</reference>
<evidence type="ECO:0008006" key="3">
    <source>
        <dbReference type="Google" id="ProtNLM"/>
    </source>
</evidence>
<evidence type="ECO:0000313" key="1">
    <source>
        <dbReference type="EMBL" id="MDP2565759.1"/>
    </source>
</evidence>
<name>A0ABT9FG51_9GAMM</name>
<proteinExistence type="predicted"/>
<organism evidence="1 2">
    <name type="scientific">Pseudoalteromonas marina</name>
    <dbReference type="NCBI Taxonomy" id="267375"/>
    <lineage>
        <taxon>Bacteria</taxon>
        <taxon>Pseudomonadati</taxon>
        <taxon>Pseudomonadota</taxon>
        <taxon>Gammaproteobacteria</taxon>
        <taxon>Alteromonadales</taxon>
        <taxon>Pseudoalteromonadaceae</taxon>
        <taxon>Pseudoalteromonas</taxon>
    </lineage>
</organism>
<keyword evidence="2" id="KW-1185">Reference proteome</keyword>
<gene>
    <name evidence="1" type="ORF">Q8W34_14025</name>
</gene>
<dbReference type="RefSeq" id="WP_305472483.1">
    <property type="nucleotide sequence ID" value="NZ_JAUYVT010000014.1"/>
</dbReference>
<dbReference type="Proteomes" id="UP001177212">
    <property type="component" value="Unassembled WGS sequence"/>
</dbReference>